<dbReference type="EMBL" id="JAVRRF010000004">
    <property type="protein sequence ID" value="KAK5066320.1"/>
    <property type="molecule type" value="Genomic_DNA"/>
</dbReference>
<evidence type="ECO:0000313" key="2">
    <source>
        <dbReference type="EMBL" id="KAK5066320.1"/>
    </source>
</evidence>
<gene>
    <name evidence="2" type="ORF">LTR69_002839</name>
</gene>
<comment type="caution">
    <text evidence="2">The sequence shown here is derived from an EMBL/GenBank/DDBJ whole genome shotgun (WGS) entry which is preliminary data.</text>
</comment>
<feature type="domain" description="AB hydrolase-1" evidence="1">
    <location>
        <begin position="175"/>
        <end position="247"/>
    </location>
</feature>
<name>A0ABR0JJZ2_9EURO</name>
<dbReference type="InterPro" id="IPR000073">
    <property type="entry name" value="AB_hydrolase_1"/>
</dbReference>
<dbReference type="Pfam" id="PF00561">
    <property type="entry name" value="Abhydrolase_1"/>
    <property type="match status" value="1"/>
</dbReference>
<proteinExistence type="predicted"/>
<dbReference type="Gene3D" id="3.40.50.1820">
    <property type="entry name" value="alpha/beta hydrolase"/>
    <property type="match status" value="1"/>
</dbReference>
<evidence type="ECO:0000259" key="1">
    <source>
        <dbReference type="Pfam" id="PF00561"/>
    </source>
</evidence>
<reference evidence="2 3" key="1">
    <citation type="submission" date="2023-08" db="EMBL/GenBank/DDBJ databases">
        <title>Black Yeasts Isolated from many extreme environments.</title>
        <authorList>
            <person name="Coleine C."/>
            <person name="Stajich J.E."/>
            <person name="Selbmann L."/>
        </authorList>
    </citation>
    <scope>NUCLEOTIDE SEQUENCE [LARGE SCALE GENOMIC DNA]</scope>
    <source>
        <strain evidence="2 3">CCFEE 6328</strain>
    </source>
</reference>
<accession>A0ABR0JJZ2</accession>
<evidence type="ECO:0000313" key="3">
    <source>
        <dbReference type="Proteomes" id="UP001345691"/>
    </source>
</evidence>
<dbReference type="InterPro" id="IPR029058">
    <property type="entry name" value="AB_hydrolase_fold"/>
</dbReference>
<dbReference type="SUPFAM" id="SSF53474">
    <property type="entry name" value="alpha/beta-Hydrolases"/>
    <property type="match status" value="1"/>
</dbReference>
<protein>
    <recommendedName>
        <fullName evidence="1">AB hydrolase-1 domain-containing protein</fullName>
    </recommendedName>
</protein>
<sequence length="308" mass="33589">MGNNTARIYRCALPSNQTIRWVDCSKHVPNTDIALNLTGVDLSALPSTLHCGQLEVPMDYSKPISSSNNITLGLAMYRPKNPKGVIFYNPGGTDAAAVWAWKAALNQTSSSTPNFNGLLDFDLMMADTKGTFSSNELNVSIDAVVPLLDPYPTNQSGFDTFHEVSKHVFQSFVNSSTPPGIIQHVGTRESVQDFESLRVAVGYDEIHFLGCSTGSYRVAQYASQYPEHVGRFILDAISPHGMTIFNQSQYDVDAANRALLRADAYCQNNASCPFHSQGKGSIPTTYQEIVAAAQNISTSAAFELQLNF</sequence>
<keyword evidence="3" id="KW-1185">Reference proteome</keyword>
<organism evidence="2 3">
    <name type="scientific">Exophiala sideris</name>
    <dbReference type="NCBI Taxonomy" id="1016849"/>
    <lineage>
        <taxon>Eukaryota</taxon>
        <taxon>Fungi</taxon>
        <taxon>Dikarya</taxon>
        <taxon>Ascomycota</taxon>
        <taxon>Pezizomycotina</taxon>
        <taxon>Eurotiomycetes</taxon>
        <taxon>Chaetothyriomycetidae</taxon>
        <taxon>Chaetothyriales</taxon>
        <taxon>Herpotrichiellaceae</taxon>
        <taxon>Exophiala</taxon>
    </lineage>
</organism>
<dbReference type="Proteomes" id="UP001345691">
    <property type="component" value="Unassembled WGS sequence"/>
</dbReference>